<accession>A0A7I4Z1Y6</accession>
<evidence type="ECO:0000313" key="3">
    <source>
        <dbReference type="WBParaSite" id="HCON_00179780-00001"/>
    </source>
</evidence>
<evidence type="ECO:0000256" key="1">
    <source>
        <dbReference type="SAM" id="MobiDB-lite"/>
    </source>
</evidence>
<protein>
    <submittedName>
        <fullName evidence="3">Uncharacterized protein</fullName>
    </submittedName>
</protein>
<dbReference type="Proteomes" id="UP000025227">
    <property type="component" value="Unplaced"/>
</dbReference>
<organism evidence="2 3">
    <name type="scientific">Haemonchus contortus</name>
    <name type="common">Barber pole worm</name>
    <dbReference type="NCBI Taxonomy" id="6289"/>
    <lineage>
        <taxon>Eukaryota</taxon>
        <taxon>Metazoa</taxon>
        <taxon>Ecdysozoa</taxon>
        <taxon>Nematoda</taxon>
        <taxon>Chromadorea</taxon>
        <taxon>Rhabditida</taxon>
        <taxon>Rhabditina</taxon>
        <taxon>Rhabditomorpha</taxon>
        <taxon>Strongyloidea</taxon>
        <taxon>Trichostrongylidae</taxon>
        <taxon>Haemonchus</taxon>
    </lineage>
</organism>
<feature type="region of interest" description="Disordered" evidence="1">
    <location>
        <begin position="1"/>
        <end position="23"/>
    </location>
</feature>
<dbReference type="WBParaSite" id="HCON_00179780-00001">
    <property type="protein sequence ID" value="HCON_00179780-00001"/>
    <property type="gene ID" value="HCON_00179780"/>
</dbReference>
<keyword evidence="2" id="KW-1185">Reference proteome</keyword>
<reference evidence="3" key="1">
    <citation type="submission" date="2020-12" db="UniProtKB">
        <authorList>
            <consortium name="WormBaseParasite"/>
        </authorList>
    </citation>
    <scope>IDENTIFICATION</scope>
    <source>
        <strain evidence="3">MHco3</strain>
    </source>
</reference>
<sequence length="90" mass="10504">MWLNSSRNSSAVYAPAPSPEKKQLKPFRENLQKLYRTAEELHVGTYETEWSEYDETLFDFITSTHTIRNDPQLKKPFHSMDSGSRGRQVP</sequence>
<dbReference type="AlphaFoldDB" id="A0A7I4Z1Y6"/>
<name>A0A7I4Z1Y6_HAECO</name>
<proteinExistence type="predicted"/>
<feature type="region of interest" description="Disordered" evidence="1">
    <location>
        <begin position="69"/>
        <end position="90"/>
    </location>
</feature>
<feature type="compositionally biased region" description="Polar residues" evidence="1">
    <location>
        <begin position="1"/>
        <end position="11"/>
    </location>
</feature>
<evidence type="ECO:0000313" key="2">
    <source>
        <dbReference type="Proteomes" id="UP000025227"/>
    </source>
</evidence>